<feature type="region of interest" description="Disordered" evidence="1">
    <location>
        <begin position="208"/>
        <end position="255"/>
    </location>
</feature>
<reference evidence="3 4" key="1">
    <citation type="submission" date="2014-04" db="EMBL/GenBank/DDBJ databases">
        <authorList>
            <consortium name="DOE Joint Genome Institute"/>
            <person name="Kuo A."/>
            <person name="Kohler A."/>
            <person name="Costa M.D."/>
            <person name="Nagy L.G."/>
            <person name="Floudas D."/>
            <person name="Copeland A."/>
            <person name="Barry K.W."/>
            <person name="Cichocki N."/>
            <person name="Veneault-Fourrey C."/>
            <person name="LaButti K."/>
            <person name="Lindquist E.A."/>
            <person name="Lipzen A."/>
            <person name="Lundell T."/>
            <person name="Morin E."/>
            <person name="Murat C."/>
            <person name="Sun H."/>
            <person name="Tunlid A."/>
            <person name="Henrissat B."/>
            <person name="Grigoriev I.V."/>
            <person name="Hibbett D.S."/>
            <person name="Martin F."/>
            <person name="Nordberg H.P."/>
            <person name="Cantor M.N."/>
            <person name="Hua S.X."/>
        </authorList>
    </citation>
    <scope>NUCLEOTIDE SEQUENCE [LARGE SCALE GENOMIC DNA]</scope>
    <source>
        <strain evidence="3 4">441</strain>
    </source>
</reference>
<gene>
    <name evidence="3" type="ORF">PISMIDRAFT_9337</name>
</gene>
<dbReference type="OrthoDB" id="8922241at2759"/>
<protein>
    <recommendedName>
        <fullName evidence="2">C2H2-type domain-containing protein</fullName>
    </recommendedName>
</protein>
<evidence type="ECO:0000313" key="4">
    <source>
        <dbReference type="Proteomes" id="UP000054018"/>
    </source>
</evidence>
<evidence type="ECO:0000256" key="1">
    <source>
        <dbReference type="SAM" id="MobiDB-lite"/>
    </source>
</evidence>
<accession>A0A0D0A129</accession>
<dbReference type="Gene3D" id="3.30.160.60">
    <property type="entry name" value="Classic Zinc Finger"/>
    <property type="match status" value="1"/>
</dbReference>
<sequence length="387" mass="42089">MAANEGAHAPTLGPWNSGYRVSAIGRYAPNPPIASPEQGSPDLVMDGPLGATDMTGSLGGNVPPWRSELYAAMSGYDNDQREGKVSYGPSHRPPLEYEAAMQPSQGYLQLCGVGRFPVVPSPTFAVHPDTLFSLTNANNARTVDQHIRCGLMDNSATYAQNSPTVGMTASPTHSYYCFNPPPHCYYHSSAAAPSSYMHPSLFDAPPKPPAPFAVPGNSESSTSYHSSPVHTGGGPHRPAILDKGPSVTNRDGHLVDNPTSEPFFYPCSFDNCQDWVSDNPKQMRDHLKSHGVHLGIDPDLLIRCRWVGCTARKMQKTNFRRHILTHFGERLGCSVCKTSYSRSDSLSKHFKDSAECLGGTRIRLVSPKAHRRQMFGDRVVLVKVLGG</sequence>
<dbReference type="HOGENOM" id="CLU_713932_0_0_1"/>
<organism evidence="3 4">
    <name type="scientific">Pisolithus microcarpus 441</name>
    <dbReference type="NCBI Taxonomy" id="765257"/>
    <lineage>
        <taxon>Eukaryota</taxon>
        <taxon>Fungi</taxon>
        <taxon>Dikarya</taxon>
        <taxon>Basidiomycota</taxon>
        <taxon>Agaricomycotina</taxon>
        <taxon>Agaricomycetes</taxon>
        <taxon>Agaricomycetidae</taxon>
        <taxon>Boletales</taxon>
        <taxon>Sclerodermatineae</taxon>
        <taxon>Pisolithaceae</taxon>
        <taxon>Pisolithus</taxon>
    </lineage>
</organism>
<proteinExistence type="predicted"/>
<name>A0A0D0A129_9AGAM</name>
<dbReference type="AlphaFoldDB" id="A0A0D0A129"/>
<dbReference type="InterPro" id="IPR013087">
    <property type="entry name" value="Znf_C2H2_type"/>
</dbReference>
<feature type="domain" description="C2H2-type" evidence="2">
    <location>
        <begin position="331"/>
        <end position="351"/>
    </location>
</feature>
<reference evidence="4" key="2">
    <citation type="submission" date="2015-01" db="EMBL/GenBank/DDBJ databases">
        <title>Evolutionary Origins and Diversification of the Mycorrhizal Mutualists.</title>
        <authorList>
            <consortium name="DOE Joint Genome Institute"/>
            <consortium name="Mycorrhizal Genomics Consortium"/>
            <person name="Kohler A."/>
            <person name="Kuo A."/>
            <person name="Nagy L.G."/>
            <person name="Floudas D."/>
            <person name="Copeland A."/>
            <person name="Barry K.W."/>
            <person name="Cichocki N."/>
            <person name="Veneault-Fourrey C."/>
            <person name="LaButti K."/>
            <person name="Lindquist E.A."/>
            <person name="Lipzen A."/>
            <person name="Lundell T."/>
            <person name="Morin E."/>
            <person name="Murat C."/>
            <person name="Riley R."/>
            <person name="Ohm R."/>
            <person name="Sun H."/>
            <person name="Tunlid A."/>
            <person name="Henrissat B."/>
            <person name="Grigoriev I.V."/>
            <person name="Hibbett D.S."/>
            <person name="Martin F."/>
        </authorList>
    </citation>
    <scope>NUCLEOTIDE SEQUENCE [LARGE SCALE GENOMIC DNA]</scope>
    <source>
        <strain evidence="4">441</strain>
    </source>
</reference>
<dbReference type="Proteomes" id="UP000054018">
    <property type="component" value="Unassembled WGS sequence"/>
</dbReference>
<feature type="domain" description="C2H2-type" evidence="2">
    <location>
        <begin position="302"/>
        <end position="326"/>
    </location>
</feature>
<evidence type="ECO:0000259" key="2">
    <source>
        <dbReference type="SMART" id="SM00355"/>
    </source>
</evidence>
<feature type="compositionally biased region" description="Polar residues" evidence="1">
    <location>
        <begin position="217"/>
        <end position="229"/>
    </location>
</feature>
<evidence type="ECO:0000313" key="3">
    <source>
        <dbReference type="EMBL" id="KIK25813.1"/>
    </source>
</evidence>
<feature type="domain" description="C2H2-type" evidence="2">
    <location>
        <begin position="265"/>
        <end position="290"/>
    </location>
</feature>
<dbReference type="SMART" id="SM00355">
    <property type="entry name" value="ZnF_C2H2"/>
    <property type="match status" value="3"/>
</dbReference>
<dbReference type="STRING" id="765257.A0A0D0A129"/>
<dbReference type="EMBL" id="KN833705">
    <property type="protein sequence ID" value="KIK25813.1"/>
    <property type="molecule type" value="Genomic_DNA"/>
</dbReference>
<keyword evidence="4" id="KW-1185">Reference proteome</keyword>